<comment type="caution">
    <text evidence="18">Lacks conserved residue(s) required for the propagation of feature annotation.</text>
</comment>
<evidence type="ECO:0000256" key="1">
    <source>
        <dbReference type="ARBA" id="ARBA00001393"/>
    </source>
</evidence>
<dbReference type="STRING" id="1318628.MARLIPOL_17468"/>
<dbReference type="CDD" id="cd08195">
    <property type="entry name" value="DHQS"/>
    <property type="match status" value="1"/>
</dbReference>
<dbReference type="HAMAP" id="MF_00110">
    <property type="entry name" value="DHQ_synthase"/>
    <property type="match status" value="1"/>
</dbReference>
<keyword evidence="16 18" id="KW-0456">Lyase</keyword>
<evidence type="ECO:0000256" key="9">
    <source>
        <dbReference type="ARBA" id="ARBA00022490"/>
    </source>
</evidence>
<dbReference type="NCBIfam" id="TIGR01357">
    <property type="entry name" value="aroB"/>
    <property type="match status" value="1"/>
</dbReference>
<dbReference type="GO" id="GO:0009423">
    <property type="term" value="P:chorismate biosynthetic process"/>
    <property type="evidence" value="ECO:0007669"/>
    <property type="project" value="UniProtKB-UniRule"/>
</dbReference>
<feature type="binding site" evidence="18">
    <location>
        <position position="265"/>
    </location>
    <ligand>
        <name>Zn(2+)</name>
        <dbReference type="ChEBI" id="CHEBI:29105"/>
    </ligand>
</feature>
<dbReference type="RefSeq" id="WP_012139723.1">
    <property type="nucleotide sequence ID" value="NZ_KE007330.1"/>
</dbReference>
<keyword evidence="9 18" id="KW-0963">Cytoplasm</keyword>
<keyword evidence="12 18" id="KW-0547">Nucleotide-binding</keyword>
<sequence>MPNAVRELQVDLGDRSYPIFIGDGLLGSMDLTPYVAGSQIMIVTNETVAPLYLEQAKACFSGKAVDSVVLPDGEEYKDWQTLNLVFDALLKKRHTRKTTLVALGGGVVGDMTGFAAASYQRGVPFIQIPTTLLSQVDSSVGGKTGINHPLGKNMIGAFHQPEVVLIDTNSLKTLPPREVSAGLAEVIKYGLIRDTEFLAWLELEMDRLIGLSPDSLVEAIYRSCACKADVVARDEREGGLRAILNLGHTFGHAIETFAGYGNWLHGEAVGTGMVMAADLSLREGMISGADLARARELVARAGLPLLPPAEMTPDHFMDLMAVDKKNIDGALRLVLLRALGDAFVTADASPENLAATLGAFCQGAPD</sequence>
<reference evidence="21 22" key="1">
    <citation type="journal article" date="2013" name="Genome Announc.">
        <title>Draft Genome Sequence of the Moderately Halophilic Bacterium Marinobacter lipolyticus Strain SM19.</title>
        <authorList>
            <person name="Papke R.T."/>
            <person name="de la Haba R.R."/>
            <person name="Infante-Dominguez C."/>
            <person name="Perez D."/>
            <person name="Sanchez-Porro C."/>
            <person name="Lapierre P."/>
            <person name="Ventosa A."/>
        </authorList>
    </citation>
    <scope>NUCLEOTIDE SEQUENCE [LARGE SCALE GENOMIC DNA]</scope>
    <source>
        <strain evidence="21 22">SM19</strain>
    </source>
</reference>
<dbReference type="GO" id="GO:0008652">
    <property type="term" value="P:amino acid biosynthetic process"/>
    <property type="evidence" value="ECO:0007669"/>
    <property type="project" value="UniProtKB-KW"/>
</dbReference>
<dbReference type="InterPro" id="IPR056179">
    <property type="entry name" value="DHQS_C"/>
</dbReference>
<evidence type="ECO:0000256" key="6">
    <source>
        <dbReference type="ARBA" id="ARBA00005412"/>
    </source>
</evidence>
<evidence type="ECO:0000256" key="17">
    <source>
        <dbReference type="ARBA" id="ARBA00023285"/>
    </source>
</evidence>
<evidence type="ECO:0000256" key="12">
    <source>
        <dbReference type="ARBA" id="ARBA00022741"/>
    </source>
</evidence>
<evidence type="ECO:0000259" key="20">
    <source>
        <dbReference type="Pfam" id="PF24621"/>
    </source>
</evidence>
<feature type="binding site" evidence="18">
    <location>
        <position position="143"/>
    </location>
    <ligand>
        <name>NAD(+)</name>
        <dbReference type="ChEBI" id="CHEBI:57540"/>
    </ligand>
</feature>
<comment type="function">
    <text evidence="3 18">Catalyzes the conversion of 3-deoxy-D-arabino-heptulosonate 7-phosphate (DAHP) to dehydroquinate (DHQ).</text>
</comment>
<evidence type="ECO:0000256" key="8">
    <source>
        <dbReference type="ARBA" id="ARBA00017684"/>
    </source>
</evidence>
<dbReference type="Gene3D" id="1.20.1090.10">
    <property type="entry name" value="Dehydroquinate synthase-like - alpha domain"/>
    <property type="match status" value="1"/>
</dbReference>
<dbReference type="PIRSF" id="PIRSF001455">
    <property type="entry name" value="DHQ_synth"/>
    <property type="match status" value="1"/>
</dbReference>
<keyword evidence="13 18" id="KW-0862">Zinc</keyword>
<evidence type="ECO:0000313" key="21">
    <source>
        <dbReference type="EMBL" id="EON90736.1"/>
    </source>
</evidence>
<dbReference type="EMBL" id="ASAD01000024">
    <property type="protein sequence ID" value="EON90736.1"/>
    <property type="molecule type" value="Genomic_DNA"/>
</dbReference>
<dbReference type="GO" id="GO:0009073">
    <property type="term" value="P:aromatic amino acid family biosynthetic process"/>
    <property type="evidence" value="ECO:0007669"/>
    <property type="project" value="UniProtKB-KW"/>
</dbReference>
<evidence type="ECO:0000256" key="7">
    <source>
        <dbReference type="ARBA" id="ARBA00013031"/>
    </source>
</evidence>
<comment type="pathway">
    <text evidence="5 18">Metabolic intermediate biosynthesis; chorismate biosynthesis; chorismate from D-erythrose 4-phosphate and phosphoenolpyruvate: step 2/7.</text>
</comment>
<proteinExistence type="inferred from homology"/>
<keyword evidence="11 18" id="KW-0479">Metal-binding</keyword>
<evidence type="ECO:0000256" key="14">
    <source>
        <dbReference type="ARBA" id="ARBA00023027"/>
    </source>
</evidence>
<evidence type="ECO:0000256" key="11">
    <source>
        <dbReference type="ARBA" id="ARBA00022723"/>
    </source>
</evidence>
<dbReference type="InterPro" id="IPR030960">
    <property type="entry name" value="DHQS/DOIS_N"/>
</dbReference>
<dbReference type="GO" id="GO:0005737">
    <property type="term" value="C:cytoplasm"/>
    <property type="evidence" value="ECO:0007669"/>
    <property type="project" value="UniProtKB-SubCell"/>
</dbReference>
<dbReference type="GO" id="GO:0003856">
    <property type="term" value="F:3-dehydroquinate synthase activity"/>
    <property type="evidence" value="ECO:0007669"/>
    <property type="project" value="UniProtKB-UniRule"/>
</dbReference>
<dbReference type="SUPFAM" id="SSF56796">
    <property type="entry name" value="Dehydroquinate synthase-like"/>
    <property type="match status" value="1"/>
</dbReference>
<dbReference type="AlphaFoldDB" id="R8AWM7"/>
<dbReference type="PATRIC" id="fig|1318628.3.peg.3491"/>
<dbReference type="UniPathway" id="UPA00053">
    <property type="reaction ID" value="UER00085"/>
</dbReference>
<evidence type="ECO:0000259" key="19">
    <source>
        <dbReference type="Pfam" id="PF01761"/>
    </source>
</evidence>
<evidence type="ECO:0000256" key="16">
    <source>
        <dbReference type="ARBA" id="ARBA00023239"/>
    </source>
</evidence>
<feature type="domain" description="3-dehydroquinate synthase C-terminal" evidence="20">
    <location>
        <begin position="182"/>
        <end position="326"/>
    </location>
</feature>
<dbReference type="GO" id="GO:0000166">
    <property type="term" value="F:nucleotide binding"/>
    <property type="evidence" value="ECO:0007669"/>
    <property type="project" value="UniProtKB-KW"/>
</dbReference>
<dbReference type="eggNOG" id="COG0337">
    <property type="taxonomic scope" value="Bacteria"/>
</dbReference>
<evidence type="ECO:0000256" key="18">
    <source>
        <dbReference type="HAMAP-Rule" id="MF_00110"/>
    </source>
</evidence>
<feature type="binding site" evidence="18">
    <location>
        <position position="185"/>
    </location>
    <ligand>
        <name>Zn(2+)</name>
        <dbReference type="ChEBI" id="CHEBI:29105"/>
    </ligand>
</feature>
<keyword evidence="22" id="KW-1185">Reference proteome</keyword>
<comment type="similarity">
    <text evidence="6 18">Belongs to the sugar phosphate cyclases superfamily. Dehydroquinate synthase family.</text>
</comment>
<organism evidence="21 22">
    <name type="scientific">Marinobacter lipolyticus SM19</name>
    <dbReference type="NCBI Taxonomy" id="1318628"/>
    <lineage>
        <taxon>Bacteria</taxon>
        <taxon>Pseudomonadati</taxon>
        <taxon>Pseudomonadota</taxon>
        <taxon>Gammaproteobacteria</taxon>
        <taxon>Pseudomonadales</taxon>
        <taxon>Marinobacteraceae</taxon>
        <taxon>Marinobacter</taxon>
    </lineage>
</organism>
<name>R8AWM7_9GAMM</name>
<dbReference type="Proteomes" id="UP000016540">
    <property type="component" value="Unassembled WGS sequence"/>
</dbReference>
<comment type="catalytic activity">
    <reaction evidence="1 18">
        <text>7-phospho-2-dehydro-3-deoxy-D-arabino-heptonate = 3-dehydroquinate + phosphate</text>
        <dbReference type="Rhea" id="RHEA:21968"/>
        <dbReference type="ChEBI" id="CHEBI:32364"/>
        <dbReference type="ChEBI" id="CHEBI:43474"/>
        <dbReference type="ChEBI" id="CHEBI:58394"/>
        <dbReference type="EC" id="4.2.3.4"/>
    </reaction>
</comment>
<evidence type="ECO:0000256" key="3">
    <source>
        <dbReference type="ARBA" id="ARBA00003485"/>
    </source>
</evidence>
<dbReference type="InterPro" id="IPR030963">
    <property type="entry name" value="DHQ_synth_fam"/>
</dbReference>
<dbReference type="PANTHER" id="PTHR43622">
    <property type="entry name" value="3-DEHYDROQUINATE SYNTHASE"/>
    <property type="match status" value="1"/>
</dbReference>
<accession>R8AWM7</accession>
<evidence type="ECO:0000313" key="22">
    <source>
        <dbReference type="Proteomes" id="UP000016540"/>
    </source>
</evidence>
<dbReference type="FunFam" id="3.40.50.1970:FF:000001">
    <property type="entry name" value="3-dehydroquinate synthase"/>
    <property type="match status" value="1"/>
</dbReference>
<dbReference type="Gene3D" id="3.40.50.1970">
    <property type="match status" value="1"/>
</dbReference>
<evidence type="ECO:0000256" key="10">
    <source>
        <dbReference type="ARBA" id="ARBA00022605"/>
    </source>
</evidence>
<dbReference type="HOGENOM" id="CLU_001201_0_2_6"/>
<feature type="binding site" evidence="18">
    <location>
        <begin position="106"/>
        <end position="110"/>
    </location>
    <ligand>
        <name>NAD(+)</name>
        <dbReference type="ChEBI" id="CHEBI:57540"/>
    </ligand>
</feature>
<evidence type="ECO:0000256" key="15">
    <source>
        <dbReference type="ARBA" id="ARBA00023141"/>
    </source>
</evidence>
<dbReference type="Pfam" id="PF24621">
    <property type="entry name" value="DHQS_C"/>
    <property type="match status" value="1"/>
</dbReference>
<evidence type="ECO:0000256" key="5">
    <source>
        <dbReference type="ARBA" id="ARBA00004661"/>
    </source>
</evidence>
<comment type="caution">
    <text evidence="21">The sequence shown here is derived from an EMBL/GenBank/DDBJ whole genome shotgun (WGS) entry which is preliminary data.</text>
</comment>
<keyword evidence="14 18" id="KW-0520">NAD</keyword>
<gene>
    <name evidence="18" type="primary">aroB</name>
    <name evidence="21" type="ORF">MARLIPOL_17468</name>
</gene>
<keyword evidence="10 18" id="KW-0028">Amino-acid biosynthesis</keyword>
<evidence type="ECO:0000256" key="13">
    <source>
        <dbReference type="ARBA" id="ARBA00022833"/>
    </source>
</evidence>
<feature type="domain" description="3-dehydroquinate synthase N-terminal" evidence="19">
    <location>
        <begin position="68"/>
        <end position="180"/>
    </location>
</feature>
<dbReference type="Pfam" id="PF01761">
    <property type="entry name" value="DHQ_synthase"/>
    <property type="match status" value="1"/>
</dbReference>
<keyword evidence="15 18" id="KW-0057">Aromatic amino acid biosynthesis</keyword>
<keyword evidence="17 18" id="KW-0170">Cobalt</keyword>
<feature type="binding site" evidence="18">
    <location>
        <position position="248"/>
    </location>
    <ligand>
        <name>Zn(2+)</name>
        <dbReference type="ChEBI" id="CHEBI:29105"/>
    </ligand>
</feature>
<dbReference type="OrthoDB" id="9806583at2"/>
<comment type="cofactor">
    <cofactor evidence="18">
        <name>Co(2+)</name>
        <dbReference type="ChEBI" id="CHEBI:48828"/>
    </cofactor>
    <cofactor evidence="18">
        <name>Zn(2+)</name>
        <dbReference type="ChEBI" id="CHEBI:29105"/>
    </cofactor>
    <text evidence="18">Binds 1 divalent metal cation per subunit. Can use either Co(2+) or Zn(2+).</text>
</comment>
<feature type="binding site" evidence="18">
    <location>
        <position position="152"/>
    </location>
    <ligand>
        <name>NAD(+)</name>
        <dbReference type="ChEBI" id="CHEBI:57540"/>
    </ligand>
</feature>
<comment type="subcellular location">
    <subcellularLocation>
        <location evidence="4 18">Cytoplasm</location>
    </subcellularLocation>
</comment>
<dbReference type="EC" id="4.2.3.4" evidence="7 18"/>
<dbReference type="GO" id="GO:0046872">
    <property type="term" value="F:metal ion binding"/>
    <property type="evidence" value="ECO:0007669"/>
    <property type="project" value="UniProtKB-KW"/>
</dbReference>
<comment type="cofactor">
    <cofactor evidence="2 18">
        <name>NAD(+)</name>
        <dbReference type="ChEBI" id="CHEBI:57540"/>
    </cofactor>
</comment>
<feature type="binding site" evidence="18">
    <location>
        <begin position="72"/>
        <end position="77"/>
    </location>
    <ligand>
        <name>NAD(+)</name>
        <dbReference type="ChEBI" id="CHEBI:57540"/>
    </ligand>
</feature>
<evidence type="ECO:0000256" key="4">
    <source>
        <dbReference type="ARBA" id="ARBA00004496"/>
    </source>
</evidence>
<dbReference type="PANTHER" id="PTHR43622:SF7">
    <property type="entry name" value="3-DEHYDROQUINATE SYNTHASE, CHLOROPLASTIC"/>
    <property type="match status" value="1"/>
</dbReference>
<protein>
    <recommendedName>
        <fullName evidence="8 18">3-dehydroquinate synthase</fullName>
        <shortName evidence="18">DHQS</shortName>
        <ecNumber evidence="7 18">4.2.3.4</ecNumber>
    </recommendedName>
</protein>
<dbReference type="InterPro" id="IPR050071">
    <property type="entry name" value="Dehydroquinate_synthase"/>
</dbReference>
<feature type="binding site" evidence="18">
    <location>
        <begin position="130"/>
        <end position="131"/>
    </location>
    <ligand>
        <name>NAD(+)</name>
        <dbReference type="ChEBI" id="CHEBI:57540"/>
    </ligand>
</feature>
<evidence type="ECO:0000256" key="2">
    <source>
        <dbReference type="ARBA" id="ARBA00001911"/>
    </source>
</evidence>
<dbReference type="InterPro" id="IPR016037">
    <property type="entry name" value="DHQ_synth_AroB"/>
</dbReference>